<reference evidence="1 2" key="1">
    <citation type="submission" date="2020-08" db="EMBL/GenBank/DDBJ databases">
        <title>Genome public.</title>
        <authorList>
            <person name="Liu C."/>
            <person name="Sun Q."/>
        </authorList>
    </citation>
    <scope>NUCLEOTIDE SEQUENCE [LARGE SCALE GENOMIC DNA]</scope>
    <source>
        <strain evidence="1 2">NSJ-7</strain>
    </source>
</reference>
<comment type="caution">
    <text evidence="1">The sequence shown here is derived from an EMBL/GenBank/DDBJ whole genome shotgun (WGS) entry which is preliminary data.</text>
</comment>
<dbReference type="Proteomes" id="UP000635828">
    <property type="component" value="Unassembled WGS sequence"/>
</dbReference>
<protein>
    <submittedName>
        <fullName evidence="1">Uncharacterized protein</fullName>
    </submittedName>
</protein>
<evidence type="ECO:0000313" key="2">
    <source>
        <dbReference type="Proteomes" id="UP000635828"/>
    </source>
</evidence>
<organism evidence="1 2">
    <name type="scientific">Anaerostipes hominis</name>
    <name type="common">ex Liu et al. 2021</name>
    <dbReference type="NCBI Taxonomy" id="2763018"/>
    <lineage>
        <taxon>Bacteria</taxon>
        <taxon>Bacillati</taxon>
        <taxon>Bacillota</taxon>
        <taxon>Clostridia</taxon>
        <taxon>Lachnospirales</taxon>
        <taxon>Lachnospiraceae</taxon>
        <taxon>Anaerostipes</taxon>
    </lineage>
</organism>
<gene>
    <name evidence="1" type="ORF">H8S22_13235</name>
</gene>
<sequence>MSNFVEDLDERYWRERKKNRIKKENKTFVCNIPFRVKLYGSINENYIIRKGKLTRFLYLKNGCRVYFTDADFLTMLLQIQNKDTMTSLIENLERAYKNCAEKYYIWIG</sequence>
<accession>A0ABR7FTI5</accession>
<keyword evidence="2" id="KW-1185">Reference proteome</keyword>
<name>A0ABR7FTI5_9FIRM</name>
<dbReference type="RefSeq" id="WP_024728849.1">
    <property type="nucleotide sequence ID" value="NZ_JACOOS010000017.1"/>
</dbReference>
<evidence type="ECO:0000313" key="1">
    <source>
        <dbReference type="EMBL" id="MBC5678522.1"/>
    </source>
</evidence>
<dbReference type="EMBL" id="JACOOS010000017">
    <property type="protein sequence ID" value="MBC5678522.1"/>
    <property type="molecule type" value="Genomic_DNA"/>
</dbReference>
<proteinExistence type="predicted"/>